<dbReference type="InterPro" id="IPR023214">
    <property type="entry name" value="HAD_sf"/>
</dbReference>
<dbReference type="SFLD" id="SFLDG00002">
    <property type="entry name" value="C1.7:_P-type_atpase_like"/>
    <property type="match status" value="1"/>
</dbReference>
<evidence type="ECO:0000256" key="8">
    <source>
        <dbReference type="ARBA" id="ARBA00039103"/>
    </source>
</evidence>
<dbReference type="PRINTS" id="PR00119">
    <property type="entry name" value="CATATPASE"/>
</dbReference>
<keyword evidence="12" id="KW-0378">Hydrolase</keyword>
<sequence>MKFQIMHESNGRIRVRFIQKRMTLEQADLLEAYLQTLKGVSQAAVHERTCCAVIRYQSSRAELLERLSRFSYQGHADLVPHHSGRALNRIYEEKLVGAAAFKAIRSLFFPFPLRVAYTFWKAIPYLLRGIRCLFKRQMHVELLDGLSIAISMVRRDFDTAASVMFLLHFGELLEEWTHKKSVDDLARCMSLNIDRVWLKTESGEVLVPLPQVQVDDRIAVHVGGLIPLDGVIEQGEVMVNQASLTGESIPVPKRPGSSVYAGTVVEEGECVLLVKQQDGDSRYDKIVSMIEQSEKLKSAAENRAANLADKLVPYTLAGSVLTGIMTRNVTRALSVLMVDFSCALKLAMPLAVLSAMREASGYHATVKGGKYLELVAQADTIVFDKTGTLTRACPVVAQVIPFGGHSEREMLRLAACLEEHFPHSMANAVVQAARERGLSHEEMHSQVEYLVAHGIASTVAGEKVIVGSAHFVFEDEKCVIPDGEQDRFDALLEEFSHLYLAINGKLAAVICISDPLRPEAAAVVKALRRLGLQRIVMLTGDSERTAAAIAAQVGVDEYRSEVLPEDKAHFVESARADGHKVIMLGDGINDSPALSAADVGIAISDGAAIAREIADITISADNLFELVSLRKIAMRLIKRIHSNYRFVIGFNGSLIGLGAAGVLSPATSAMLHNLSTLGVSLRSMTNLIYNTTQPE</sequence>
<comment type="similarity">
    <text evidence="2 10">Belongs to the cation transport ATPase (P-type) (TC 3.A.3) family. Type IB subfamily.</text>
</comment>
<dbReference type="GO" id="GO:0016887">
    <property type="term" value="F:ATP hydrolysis activity"/>
    <property type="evidence" value="ECO:0007669"/>
    <property type="project" value="InterPro"/>
</dbReference>
<keyword evidence="3" id="KW-0104">Cadmium</keyword>
<keyword evidence="4" id="KW-0812">Transmembrane</keyword>
<dbReference type="InterPro" id="IPR001757">
    <property type="entry name" value="P_typ_ATPase"/>
</dbReference>
<protein>
    <recommendedName>
        <fullName evidence="8">Cd(2+)-exporting ATPase</fullName>
        <ecNumber evidence="8">7.2.2.21</ecNumber>
    </recommendedName>
</protein>
<dbReference type="Proteomes" id="UP000095765">
    <property type="component" value="Unassembled WGS sequence"/>
</dbReference>
<dbReference type="Pfam" id="PF00702">
    <property type="entry name" value="Hydrolase"/>
    <property type="match status" value="1"/>
</dbReference>
<dbReference type="PANTHER" id="PTHR48085">
    <property type="entry name" value="CADMIUM/ZINC-TRANSPORTING ATPASE HMA2-RELATED"/>
    <property type="match status" value="1"/>
</dbReference>
<dbReference type="Gene3D" id="2.70.150.10">
    <property type="entry name" value="Calcium-transporting ATPase, cytoplasmic transduction domain A"/>
    <property type="match status" value="1"/>
</dbReference>
<dbReference type="NCBIfam" id="TIGR01525">
    <property type="entry name" value="ATPase-IB_hvy"/>
    <property type="match status" value="1"/>
</dbReference>
<evidence type="ECO:0000256" key="6">
    <source>
        <dbReference type="ARBA" id="ARBA00022989"/>
    </source>
</evidence>
<evidence type="ECO:0000313" key="13">
    <source>
        <dbReference type="EMBL" id="RGE70123.1"/>
    </source>
</evidence>
<dbReference type="EMBL" id="CZBE01000006">
    <property type="protein sequence ID" value="CUP53838.1"/>
    <property type="molecule type" value="Genomic_DNA"/>
</dbReference>
<evidence type="ECO:0000313" key="14">
    <source>
        <dbReference type="Proteomes" id="UP000095765"/>
    </source>
</evidence>
<organism evidence="12 14">
    <name type="scientific">Anaerotruncus colihominis</name>
    <dbReference type="NCBI Taxonomy" id="169435"/>
    <lineage>
        <taxon>Bacteria</taxon>
        <taxon>Bacillati</taxon>
        <taxon>Bacillota</taxon>
        <taxon>Clostridia</taxon>
        <taxon>Eubacteriales</taxon>
        <taxon>Oscillospiraceae</taxon>
        <taxon>Anaerotruncus</taxon>
    </lineage>
</organism>
<dbReference type="InterPro" id="IPR044492">
    <property type="entry name" value="P_typ_ATPase_HD_dom"/>
</dbReference>
<evidence type="ECO:0000256" key="10">
    <source>
        <dbReference type="RuleBase" id="RU362081"/>
    </source>
</evidence>
<keyword evidence="6" id="KW-1133">Transmembrane helix</keyword>
<evidence type="ECO:0000256" key="3">
    <source>
        <dbReference type="ARBA" id="ARBA00022539"/>
    </source>
</evidence>
<dbReference type="PROSITE" id="PS00154">
    <property type="entry name" value="ATPASE_E1_E2"/>
    <property type="match status" value="1"/>
</dbReference>
<keyword evidence="10" id="KW-1003">Cell membrane</keyword>
<keyword evidence="10" id="KW-0067">ATP-binding</keyword>
<dbReference type="GO" id="GO:0046872">
    <property type="term" value="F:metal ion binding"/>
    <property type="evidence" value="ECO:0007669"/>
    <property type="project" value="UniProtKB-KW"/>
</dbReference>
<proteinExistence type="inferred from homology"/>
<dbReference type="InterPro" id="IPR051014">
    <property type="entry name" value="Cation_Transport_ATPase_IB"/>
</dbReference>
<keyword evidence="5" id="KW-1278">Translocase</keyword>
<evidence type="ECO:0000256" key="7">
    <source>
        <dbReference type="ARBA" id="ARBA00023136"/>
    </source>
</evidence>
<evidence type="ECO:0000259" key="11">
    <source>
        <dbReference type="Pfam" id="PF00122"/>
    </source>
</evidence>
<dbReference type="OrthoDB" id="9813266at2"/>
<evidence type="ECO:0000256" key="4">
    <source>
        <dbReference type="ARBA" id="ARBA00022692"/>
    </source>
</evidence>
<dbReference type="Gene3D" id="3.40.1110.10">
    <property type="entry name" value="Calcium-transporting ATPase, cytoplasmic domain N"/>
    <property type="match status" value="1"/>
</dbReference>
<dbReference type="GO" id="GO:0008551">
    <property type="term" value="F:P-type cadmium transporter activity"/>
    <property type="evidence" value="ECO:0007669"/>
    <property type="project" value="UniProtKB-EC"/>
</dbReference>
<reference evidence="13 15" key="2">
    <citation type="submission" date="2018-08" db="EMBL/GenBank/DDBJ databases">
        <title>A genome reference for cultivated species of the human gut microbiota.</title>
        <authorList>
            <person name="Zou Y."/>
            <person name="Xue W."/>
            <person name="Luo G."/>
        </authorList>
    </citation>
    <scope>NUCLEOTIDE SEQUENCE [LARGE SCALE GENOMIC DNA]</scope>
    <source>
        <strain evidence="13 15">TF05-12AC</strain>
    </source>
</reference>
<dbReference type="EMBL" id="QVME01000001">
    <property type="protein sequence ID" value="RGE70123.1"/>
    <property type="molecule type" value="Genomic_DNA"/>
</dbReference>
<dbReference type="EC" id="7.2.2.21" evidence="8"/>
<dbReference type="SFLD" id="SFLDS00003">
    <property type="entry name" value="Haloacid_Dehalogenase"/>
    <property type="match status" value="1"/>
</dbReference>
<keyword evidence="7" id="KW-0472">Membrane</keyword>
<dbReference type="GO" id="GO:0005886">
    <property type="term" value="C:plasma membrane"/>
    <property type="evidence" value="ECO:0007669"/>
    <property type="project" value="UniProtKB-SubCell"/>
</dbReference>
<dbReference type="RefSeq" id="WP_055244540.1">
    <property type="nucleotide sequence ID" value="NZ_CABIWA010000003.1"/>
</dbReference>
<name>A0A174P4X7_9FIRM</name>
<accession>A0A174P4X7</accession>
<evidence type="ECO:0000256" key="9">
    <source>
        <dbReference type="ARBA" id="ARBA00049338"/>
    </source>
</evidence>
<keyword evidence="10" id="KW-0479">Metal-binding</keyword>
<dbReference type="GO" id="GO:0005524">
    <property type="term" value="F:ATP binding"/>
    <property type="evidence" value="ECO:0007669"/>
    <property type="project" value="UniProtKB-UniRule"/>
</dbReference>
<feature type="domain" description="P-type ATPase A" evidence="11">
    <location>
        <begin position="193"/>
        <end position="291"/>
    </location>
</feature>
<dbReference type="InterPro" id="IPR008250">
    <property type="entry name" value="ATPase_P-typ_transduc_dom_A_sf"/>
</dbReference>
<dbReference type="InterPro" id="IPR023299">
    <property type="entry name" value="ATPase_P-typ_cyto_dom_N"/>
</dbReference>
<dbReference type="Pfam" id="PF00122">
    <property type="entry name" value="E1-E2_ATPase"/>
    <property type="match status" value="1"/>
</dbReference>
<evidence type="ECO:0000256" key="5">
    <source>
        <dbReference type="ARBA" id="ARBA00022967"/>
    </source>
</evidence>
<dbReference type="SUPFAM" id="SSF81653">
    <property type="entry name" value="Calcium ATPase, transduction domain A"/>
    <property type="match status" value="1"/>
</dbReference>
<dbReference type="Proteomes" id="UP000260828">
    <property type="component" value="Unassembled WGS sequence"/>
</dbReference>
<dbReference type="InterPro" id="IPR018303">
    <property type="entry name" value="ATPase_P-typ_P_site"/>
</dbReference>
<gene>
    <name evidence="12" type="primary">copA_2</name>
    <name evidence="13" type="ORF">DXC40_03465</name>
    <name evidence="12" type="ORF">ERS852551_01117</name>
</gene>
<dbReference type="PANTHER" id="PTHR48085:SF5">
    <property type="entry name" value="CADMIUM_ZINC-TRANSPORTING ATPASE HMA4-RELATED"/>
    <property type="match status" value="1"/>
</dbReference>
<dbReference type="InterPro" id="IPR036412">
    <property type="entry name" value="HAD-like_sf"/>
</dbReference>
<dbReference type="NCBIfam" id="TIGR01494">
    <property type="entry name" value="ATPase_P-type"/>
    <property type="match status" value="1"/>
</dbReference>
<evidence type="ECO:0000313" key="12">
    <source>
        <dbReference type="EMBL" id="CUP53838.1"/>
    </source>
</evidence>
<keyword evidence="10" id="KW-0547">Nucleotide-binding</keyword>
<comment type="catalytic activity">
    <reaction evidence="9">
        <text>Cd(2+)(in) + ATP + H2O = Cd(2+)(out) + ADP + phosphate + H(+)</text>
        <dbReference type="Rhea" id="RHEA:12132"/>
        <dbReference type="ChEBI" id="CHEBI:15377"/>
        <dbReference type="ChEBI" id="CHEBI:15378"/>
        <dbReference type="ChEBI" id="CHEBI:30616"/>
        <dbReference type="ChEBI" id="CHEBI:43474"/>
        <dbReference type="ChEBI" id="CHEBI:48775"/>
        <dbReference type="ChEBI" id="CHEBI:456216"/>
        <dbReference type="EC" id="7.2.2.21"/>
    </reaction>
</comment>
<dbReference type="Gene3D" id="3.40.50.1000">
    <property type="entry name" value="HAD superfamily/HAD-like"/>
    <property type="match status" value="1"/>
</dbReference>
<dbReference type="PRINTS" id="PR00120">
    <property type="entry name" value="HATPASE"/>
</dbReference>
<dbReference type="InterPro" id="IPR027256">
    <property type="entry name" value="P-typ_ATPase_IB"/>
</dbReference>
<evidence type="ECO:0000313" key="15">
    <source>
        <dbReference type="Proteomes" id="UP000260828"/>
    </source>
</evidence>
<evidence type="ECO:0000256" key="2">
    <source>
        <dbReference type="ARBA" id="ARBA00006024"/>
    </source>
</evidence>
<dbReference type="SUPFAM" id="SSF56784">
    <property type="entry name" value="HAD-like"/>
    <property type="match status" value="1"/>
</dbReference>
<dbReference type="CDD" id="cd07550">
    <property type="entry name" value="P-type_ATPase_HM"/>
    <property type="match status" value="1"/>
</dbReference>
<evidence type="ECO:0000256" key="1">
    <source>
        <dbReference type="ARBA" id="ARBA00004141"/>
    </source>
</evidence>
<dbReference type="SFLD" id="SFLDF00027">
    <property type="entry name" value="p-type_atpase"/>
    <property type="match status" value="1"/>
</dbReference>
<reference evidence="12 14" key="1">
    <citation type="submission" date="2015-09" db="EMBL/GenBank/DDBJ databases">
        <authorList>
            <consortium name="Pathogen Informatics"/>
        </authorList>
    </citation>
    <scope>NUCLEOTIDE SEQUENCE [LARGE SCALE GENOMIC DNA]</scope>
    <source>
        <strain evidence="12 14">2789STDY5834939</strain>
    </source>
</reference>
<comment type="subcellular location">
    <subcellularLocation>
        <location evidence="10">Cell membrane</location>
    </subcellularLocation>
    <subcellularLocation>
        <location evidence="1">Membrane</location>
        <topology evidence="1">Multi-pass membrane protein</topology>
    </subcellularLocation>
</comment>
<dbReference type="AlphaFoldDB" id="A0A174P4X7"/>
<dbReference type="InterPro" id="IPR059000">
    <property type="entry name" value="ATPase_P-type_domA"/>
</dbReference>